<proteinExistence type="predicted"/>
<dbReference type="EMBL" id="CABITT030000008">
    <property type="protein sequence ID" value="VVB15509.1"/>
    <property type="molecule type" value="Genomic_DNA"/>
</dbReference>
<comment type="caution">
    <text evidence="2">The sequence shown here is derived from an EMBL/GenBank/DDBJ whole genome shotgun (WGS) entry which is preliminary data.</text>
</comment>
<evidence type="ECO:0000313" key="3">
    <source>
        <dbReference type="Proteomes" id="UP000489600"/>
    </source>
</evidence>
<dbReference type="Proteomes" id="UP000489600">
    <property type="component" value="Unassembled WGS sequence"/>
</dbReference>
<accession>A0A565CPD5</accession>
<evidence type="ECO:0000313" key="2">
    <source>
        <dbReference type="EMBL" id="VVB15509.1"/>
    </source>
</evidence>
<name>A0A565CPD5_9BRAS</name>
<dbReference type="AlphaFoldDB" id="A0A565CPD5"/>
<feature type="region of interest" description="Disordered" evidence="1">
    <location>
        <begin position="1"/>
        <end position="23"/>
    </location>
</feature>
<reference evidence="2" key="1">
    <citation type="submission" date="2019-07" db="EMBL/GenBank/DDBJ databases">
        <authorList>
            <person name="Dittberner H."/>
        </authorList>
    </citation>
    <scope>NUCLEOTIDE SEQUENCE [LARGE SCALE GENOMIC DNA]</scope>
</reference>
<organism evidence="2 3">
    <name type="scientific">Arabis nemorensis</name>
    <dbReference type="NCBI Taxonomy" id="586526"/>
    <lineage>
        <taxon>Eukaryota</taxon>
        <taxon>Viridiplantae</taxon>
        <taxon>Streptophyta</taxon>
        <taxon>Embryophyta</taxon>
        <taxon>Tracheophyta</taxon>
        <taxon>Spermatophyta</taxon>
        <taxon>Magnoliopsida</taxon>
        <taxon>eudicotyledons</taxon>
        <taxon>Gunneridae</taxon>
        <taxon>Pentapetalae</taxon>
        <taxon>rosids</taxon>
        <taxon>malvids</taxon>
        <taxon>Brassicales</taxon>
        <taxon>Brassicaceae</taxon>
        <taxon>Arabideae</taxon>
        <taxon>Arabis</taxon>
    </lineage>
</organism>
<sequence length="53" mass="5945">MAHATSDVRMSDAPVSGSGVTEDGPPAFLLYYAENRRQVLEKDRKYPEIKECD</sequence>
<gene>
    <name evidence="2" type="ORF">ANE_LOCUS25953</name>
</gene>
<protein>
    <submittedName>
        <fullName evidence="2">Uncharacterized protein</fullName>
    </submittedName>
</protein>
<keyword evidence="3" id="KW-1185">Reference proteome</keyword>
<evidence type="ECO:0000256" key="1">
    <source>
        <dbReference type="SAM" id="MobiDB-lite"/>
    </source>
</evidence>